<reference evidence="1 2" key="1">
    <citation type="submission" date="2018-07" db="EMBL/GenBank/DDBJ databases">
        <title>Complete genome sequence of Psychrobacillus sp. PB01, isolated from iceberg, and comparative genome analysis of Psychrobacillus strains.</title>
        <authorList>
            <person name="Lee P.C."/>
        </authorList>
    </citation>
    <scope>NUCLEOTIDE SEQUENCE [LARGE SCALE GENOMIC DNA]</scope>
    <source>
        <strain evidence="1 2">PB01</strain>
    </source>
</reference>
<dbReference type="AlphaFoldDB" id="A0A5J6SR63"/>
<gene>
    <name evidence="1" type="ORF">PB01_17380</name>
</gene>
<protein>
    <submittedName>
        <fullName evidence="1">Uncharacterized protein</fullName>
    </submittedName>
</protein>
<dbReference type="KEGG" id="psyo:PB01_17380"/>
<evidence type="ECO:0000313" key="1">
    <source>
        <dbReference type="EMBL" id="QFG00431.1"/>
    </source>
</evidence>
<accession>A0A5J6SR63</accession>
<name>A0A5J6SR63_9BACI</name>
<dbReference type="EMBL" id="CP031223">
    <property type="protein sequence ID" value="QFG00431.1"/>
    <property type="molecule type" value="Genomic_DNA"/>
</dbReference>
<keyword evidence="2" id="KW-1185">Reference proteome</keyword>
<sequence>MYLLTNNLQSQLINLQSSNELTEFISNEIFLTDLPINISIESSIAILGVEFQSIQDATQEQVDLIIKLSAYKMNLANFVKIFNKNMINMEVLKGIEEVSQYVSSNLEEFLNNVILEQDIYDEDEEIFKELLQKDISINIKKRLVQKWSGYIHNLMEIDDVFLLQIFYENVAFEMTWSNIIYCRQILKTENKEFIINNLFRDEEKWQQFINNSGHTEQDELSDSEYQDYNLLINLLLESNEIEKTKLQEFVSLIRWMVDIDNPDVISAYAYKLLIKVGALRWDEVVYNVIFEIGDSEMQIEYLINEFKNSKESIQVLNADSRLPWSKKLLEKLHEFSRDIMYQYLIKHVNELNEAKFNEILNLNVLGFNESFFTELVKDNNQGKLINYLKYILDPEKNFELTNVLSLIQVNSIIWDSDLFNYIKVANQKVAIKYLMHHEESLADILNEIEINSQLFNYILQEITTMELKLKLINNNITYGIEFDEELASVVLECIREDESAAFELITPELLESQLIPLLEDENDLVKVVRGYITYGEFEKEAIFNLLSKSKNPFNRIKRGGGNGVEFEKNDDSKLLFKRLKEMNVISSYTESEVSLRVNNKQNSR</sequence>
<evidence type="ECO:0000313" key="2">
    <source>
        <dbReference type="Proteomes" id="UP000325517"/>
    </source>
</evidence>
<organism evidence="1 2">
    <name type="scientific">Psychrobacillus glaciei</name>
    <dbReference type="NCBI Taxonomy" id="2283160"/>
    <lineage>
        <taxon>Bacteria</taxon>
        <taxon>Bacillati</taxon>
        <taxon>Bacillota</taxon>
        <taxon>Bacilli</taxon>
        <taxon>Bacillales</taxon>
        <taxon>Bacillaceae</taxon>
        <taxon>Psychrobacillus</taxon>
    </lineage>
</organism>
<proteinExistence type="predicted"/>
<dbReference type="RefSeq" id="WP_151701312.1">
    <property type="nucleotide sequence ID" value="NZ_CP031223.1"/>
</dbReference>
<dbReference type="Proteomes" id="UP000325517">
    <property type="component" value="Chromosome"/>
</dbReference>